<dbReference type="Gene3D" id="1.20.1270.280">
    <property type="match status" value="1"/>
</dbReference>
<keyword evidence="1" id="KW-0812">Transmembrane</keyword>
<dbReference type="InterPro" id="IPR026983">
    <property type="entry name" value="DHC"/>
</dbReference>
<dbReference type="Proteomes" id="UP000663870">
    <property type="component" value="Unassembled WGS sequence"/>
</dbReference>
<dbReference type="Pfam" id="PF18199">
    <property type="entry name" value="Dynein_C"/>
    <property type="match status" value="1"/>
</dbReference>
<evidence type="ECO:0000313" key="5">
    <source>
        <dbReference type="Proteomes" id="UP000663854"/>
    </source>
</evidence>
<dbReference type="GO" id="GO:0045505">
    <property type="term" value="F:dynein intermediate chain binding"/>
    <property type="evidence" value="ECO:0007669"/>
    <property type="project" value="InterPro"/>
</dbReference>
<dbReference type="GO" id="GO:0030286">
    <property type="term" value="C:dynein complex"/>
    <property type="evidence" value="ECO:0007669"/>
    <property type="project" value="InterPro"/>
</dbReference>
<sequence length="304" mass="34655">MTMKKSYPSTKSLRAWIADLLVRITFFKDWTRLVVSYVKDNKAPSPLPPIFNIAILQSSARSIALLIYQLKFSYQVLDNGEERQIQQSSTTAHDIANGIIIDGIYLDGAQWNNQCHQVVDYTDQRRTHHLPSLLCKLVPKSKENVDATNIYECPVYLTALRALSASEAAKHLVGTITIPYSETESFWTTRSIAGILEIIGKPSFDSQTQYETIRMIKSIELTFPTGGTSADLRNLLRRNPADRLPLKDAAQHTSILKNTDTAVIEDNYIKRKKTLNRENSISILYLNIWTFSFIFLCFYVIYMC</sequence>
<feature type="transmembrane region" description="Helical" evidence="1">
    <location>
        <begin position="281"/>
        <end position="302"/>
    </location>
</feature>
<evidence type="ECO:0000259" key="2">
    <source>
        <dbReference type="Pfam" id="PF18199"/>
    </source>
</evidence>
<dbReference type="GO" id="GO:0051959">
    <property type="term" value="F:dynein light intermediate chain binding"/>
    <property type="evidence" value="ECO:0007669"/>
    <property type="project" value="InterPro"/>
</dbReference>
<dbReference type="Proteomes" id="UP000663854">
    <property type="component" value="Unassembled WGS sequence"/>
</dbReference>
<keyword evidence="1" id="KW-0472">Membrane</keyword>
<keyword evidence="1" id="KW-1133">Transmembrane helix</keyword>
<keyword evidence="6" id="KW-1185">Reference proteome</keyword>
<evidence type="ECO:0000256" key="1">
    <source>
        <dbReference type="SAM" id="Phobius"/>
    </source>
</evidence>
<accession>A0A815SS78</accession>
<reference evidence="3" key="1">
    <citation type="submission" date="2021-02" db="EMBL/GenBank/DDBJ databases">
        <authorList>
            <person name="Nowell W R."/>
        </authorList>
    </citation>
    <scope>NUCLEOTIDE SEQUENCE</scope>
</reference>
<evidence type="ECO:0000313" key="6">
    <source>
        <dbReference type="Proteomes" id="UP000663870"/>
    </source>
</evidence>
<dbReference type="PANTHER" id="PTHR45703:SF36">
    <property type="entry name" value="DYNEIN HEAVY CHAIN, CYTOPLASMIC"/>
    <property type="match status" value="1"/>
</dbReference>
<dbReference type="InterPro" id="IPR043160">
    <property type="entry name" value="Dynein_C_barrel"/>
</dbReference>
<dbReference type="EMBL" id="CAJNOH010009396">
    <property type="protein sequence ID" value="CAF1497383.1"/>
    <property type="molecule type" value="Genomic_DNA"/>
</dbReference>
<dbReference type="PANTHER" id="PTHR45703">
    <property type="entry name" value="DYNEIN HEAVY CHAIN"/>
    <property type="match status" value="1"/>
</dbReference>
<protein>
    <recommendedName>
        <fullName evidence="2">Dynein heavy chain C-terminal domain-containing protein</fullName>
    </recommendedName>
</protein>
<dbReference type="GO" id="GO:0007018">
    <property type="term" value="P:microtubule-based movement"/>
    <property type="evidence" value="ECO:0007669"/>
    <property type="project" value="InterPro"/>
</dbReference>
<evidence type="ECO:0000313" key="4">
    <source>
        <dbReference type="EMBL" id="CAF1653944.1"/>
    </source>
</evidence>
<dbReference type="InterPro" id="IPR041228">
    <property type="entry name" value="Dynein_C"/>
</dbReference>
<feature type="domain" description="Dynein heavy chain C-terminal" evidence="2">
    <location>
        <begin position="3"/>
        <end position="195"/>
    </location>
</feature>
<organism evidence="3 5">
    <name type="scientific">Rotaria sordida</name>
    <dbReference type="NCBI Taxonomy" id="392033"/>
    <lineage>
        <taxon>Eukaryota</taxon>
        <taxon>Metazoa</taxon>
        <taxon>Spiralia</taxon>
        <taxon>Gnathifera</taxon>
        <taxon>Rotifera</taxon>
        <taxon>Eurotatoria</taxon>
        <taxon>Bdelloidea</taxon>
        <taxon>Philodinida</taxon>
        <taxon>Philodinidae</taxon>
        <taxon>Rotaria</taxon>
    </lineage>
</organism>
<dbReference type="AlphaFoldDB" id="A0A815SS78"/>
<gene>
    <name evidence="4" type="ORF">JXQ802_LOCUS54977</name>
    <name evidence="3" type="ORF">PYM288_LOCUS38466</name>
</gene>
<dbReference type="EMBL" id="CAJNOL010011167">
    <property type="protein sequence ID" value="CAF1653944.1"/>
    <property type="molecule type" value="Genomic_DNA"/>
</dbReference>
<proteinExistence type="predicted"/>
<name>A0A815SS78_9BILA</name>
<comment type="caution">
    <text evidence="3">The sequence shown here is derived from an EMBL/GenBank/DDBJ whole genome shotgun (WGS) entry which is preliminary data.</text>
</comment>
<evidence type="ECO:0000313" key="3">
    <source>
        <dbReference type="EMBL" id="CAF1497383.1"/>
    </source>
</evidence>
<dbReference type="Gene3D" id="3.10.490.20">
    <property type="match status" value="1"/>
</dbReference>